<sequence length="205" mass="22507">MVSEPKAHELDRGEPDQPKPQERPRTPVLSGGAKAVLAVLVLGLAFGADQWVKRIVETHMQLGERITVIDGVMWWHYILNPGAAFSIGEEHTWVFTLVMAVAVCVSIFYLLRATSLYWVLVLSLLTGGILGNLTDRLFRAPGFGVGHVVDYISIGRFAIFNIADSCICVSMAALVLLVFLGINLDGTRENHEKKQAKHAKKETAA</sequence>
<dbReference type="PANTHER" id="PTHR33695">
    <property type="entry name" value="LIPOPROTEIN SIGNAL PEPTIDASE"/>
    <property type="match status" value="1"/>
</dbReference>
<dbReference type="EC" id="3.4.23.36" evidence="9"/>
<reference evidence="12 13" key="1">
    <citation type="journal article" date="2014" name="Int. J. Syst. Evol. Microbiol.">
        <title>Complete genome sequence of Corynebacterium casei LMG S-19264T (=DSM 44701T), isolated from a smear-ripened cheese.</title>
        <authorList>
            <consortium name="US DOE Joint Genome Institute (JGI-PGF)"/>
            <person name="Walter F."/>
            <person name="Albersmeier A."/>
            <person name="Kalinowski J."/>
            <person name="Ruckert C."/>
        </authorList>
    </citation>
    <scope>NUCLEOTIDE SEQUENCE [LARGE SCALE GENOMIC DNA]</scope>
    <source>
        <strain evidence="12 13">CCM 8669</strain>
    </source>
</reference>
<comment type="pathway">
    <text evidence="9">Protein modification; lipoprotein biosynthesis (signal peptide cleavage).</text>
</comment>
<evidence type="ECO:0000256" key="4">
    <source>
        <dbReference type="ARBA" id="ARBA00022692"/>
    </source>
</evidence>
<gene>
    <name evidence="9 12" type="primary">lspA</name>
    <name evidence="12" type="ORF">GCM10007359_00720</name>
</gene>
<evidence type="ECO:0000313" key="13">
    <source>
        <dbReference type="Proteomes" id="UP000600171"/>
    </source>
</evidence>
<feature type="active site" evidence="9">
    <location>
        <position position="150"/>
    </location>
</feature>
<keyword evidence="6 9" id="KW-0378">Hydrolase</keyword>
<comment type="similarity">
    <text evidence="1 9 10">Belongs to the peptidase A8 family.</text>
</comment>
<dbReference type="HAMAP" id="MF_00161">
    <property type="entry name" value="LspA"/>
    <property type="match status" value="1"/>
</dbReference>
<feature type="region of interest" description="Disordered" evidence="11">
    <location>
        <begin position="1"/>
        <end position="28"/>
    </location>
</feature>
<feature type="transmembrane region" description="Helical" evidence="9">
    <location>
        <begin position="154"/>
        <end position="184"/>
    </location>
</feature>
<comment type="subcellular location">
    <subcellularLocation>
        <location evidence="9">Cell membrane</location>
        <topology evidence="9">Multi-pass membrane protein</topology>
    </subcellularLocation>
</comment>
<keyword evidence="8 9" id="KW-0472">Membrane</keyword>
<keyword evidence="13" id="KW-1185">Reference proteome</keyword>
<dbReference type="Pfam" id="PF01252">
    <property type="entry name" value="Peptidase_A8"/>
    <property type="match status" value="1"/>
</dbReference>
<name>A0A917MPM1_9MICC</name>
<keyword evidence="4 9" id="KW-0812">Transmembrane</keyword>
<dbReference type="InterPro" id="IPR001872">
    <property type="entry name" value="Peptidase_A8"/>
</dbReference>
<accession>A0A917MPM1</accession>
<dbReference type="PRINTS" id="PR00781">
    <property type="entry name" value="LIPOSIGPTASE"/>
</dbReference>
<keyword evidence="5 9" id="KW-0064">Aspartyl protease</keyword>
<dbReference type="GO" id="GO:0004190">
    <property type="term" value="F:aspartic-type endopeptidase activity"/>
    <property type="evidence" value="ECO:0007669"/>
    <property type="project" value="UniProtKB-UniRule"/>
</dbReference>
<evidence type="ECO:0000256" key="10">
    <source>
        <dbReference type="RuleBase" id="RU004181"/>
    </source>
</evidence>
<organism evidence="12 13">
    <name type="scientific">Rothia aerolata</name>
    <dbReference type="NCBI Taxonomy" id="1812262"/>
    <lineage>
        <taxon>Bacteria</taxon>
        <taxon>Bacillati</taxon>
        <taxon>Actinomycetota</taxon>
        <taxon>Actinomycetes</taxon>
        <taxon>Micrococcales</taxon>
        <taxon>Micrococcaceae</taxon>
        <taxon>Rothia</taxon>
    </lineage>
</organism>
<protein>
    <recommendedName>
        <fullName evidence="9">Lipoprotein signal peptidase</fullName>
        <ecNumber evidence="9">3.4.23.36</ecNumber>
    </recommendedName>
    <alternativeName>
        <fullName evidence="9">Prolipoprotein signal peptidase</fullName>
    </alternativeName>
    <alternativeName>
        <fullName evidence="9">Signal peptidase II</fullName>
        <shortName evidence="9">SPase II</shortName>
    </alternativeName>
</protein>
<keyword evidence="2 9" id="KW-1003">Cell membrane</keyword>
<comment type="caution">
    <text evidence="12">The sequence shown here is derived from an EMBL/GenBank/DDBJ whole genome shotgun (WGS) entry which is preliminary data.</text>
</comment>
<evidence type="ECO:0000256" key="7">
    <source>
        <dbReference type="ARBA" id="ARBA00022989"/>
    </source>
</evidence>
<evidence type="ECO:0000313" key="12">
    <source>
        <dbReference type="EMBL" id="GGH56523.1"/>
    </source>
</evidence>
<comment type="function">
    <text evidence="9">This protein specifically catalyzes the removal of signal peptides from prolipoproteins.</text>
</comment>
<evidence type="ECO:0000256" key="6">
    <source>
        <dbReference type="ARBA" id="ARBA00022801"/>
    </source>
</evidence>
<evidence type="ECO:0000256" key="11">
    <source>
        <dbReference type="SAM" id="MobiDB-lite"/>
    </source>
</evidence>
<dbReference type="Proteomes" id="UP000600171">
    <property type="component" value="Unassembled WGS sequence"/>
</dbReference>
<dbReference type="EMBL" id="BMDC01000001">
    <property type="protein sequence ID" value="GGH56523.1"/>
    <property type="molecule type" value="Genomic_DNA"/>
</dbReference>
<dbReference type="AlphaFoldDB" id="A0A917MPM1"/>
<feature type="active site" evidence="9">
    <location>
        <position position="164"/>
    </location>
</feature>
<evidence type="ECO:0000256" key="9">
    <source>
        <dbReference type="HAMAP-Rule" id="MF_00161"/>
    </source>
</evidence>
<proteinExistence type="inferred from homology"/>
<feature type="transmembrane region" description="Helical" evidence="9">
    <location>
        <begin position="116"/>
        <end position="134"/>
    </location>
</feature>
<evidence type="ECO:0000256" key="1">
    <source>
        <dbReference type="ARBA" id="ARBA00006139"/>
    </source>
</evidence>
<dbReference type="GO" id="GO:0005886">
    <property type="term" value="C:plasma membrane"/>
    <property type="evidence" value="ECO:0007669"/>
    <property type="project" value="UniProtKB-SubCell"/>
</dbReference>
<keyword evidence="3 9" id="KW-0645">Protease</keyword>
<dbReference type="PANTHER" id="PTHR33695:SF1">
    <property type="entry name" value="LIPOPROTEIN SIGNAL PEPTIDASE"/>
    <property type="match status" value="1"/>
</dbReference>
<feature type="compositionally biased region" description="Basic and acidic residues" evidence="11">
    <location>
        <begin position="1"/>
        <end position="25"/>
    </location>
</feature>
<evidence type="ECO:0000256" key="8">
    <source>
        <dbReference type="ARBA" id="ARBA00023136"/>
    </source>
</evidence>
<comment type="catalytic activity">
    <reaction evidence="9">
        <text>Release of signal peptides from bacterial membrane prolipoproteins. Hydrolyzes -Xaa-Yaa-Zaa-|-(S,diacylglyceryl)Cys-, in which Xaa is hydrophobic (preferably Leu), and Yaa (Ala or Ser) and Zaa (Gly or Ala) have small, neutral side chains.</text>
        <dbReference type="EC" id="3.4.23.36"/>
    </reaction>
</comment>
<evidence type="ECO:0000256" key="2">
    <source>
        <dbReference type="ARBA" id="ARBA00022475"/>
    </source>
</evidence>
<keyword evidence="12" id="KW-0449">Lipoprotein</keyword>
<evidence type="ECO:0000256" key="5">
    <source>
        <dbReference type="ARBA" id="ARBA00022750"/>
    </source>
</evidence>
<feature type="transmembrane region" description="Helical" evidence="9">
    <location>
        <begin position="28"/>
        <end position="47"/>
    </location>
</feature>
<feature type="transmembrane region" description="Helical" evidence="9">
    <location>
        <begin position="93"/>
        <end position="111"/>
    </location>
</feature>
<dbReference type="NCBIfam" id="TIGR00077">
    <property type="entry name" value="lspA"/>
    <property type="match status" value="1"/>
</dbReference>
<dbReference type="GO" id="GO:0006508">
    <property type="term" value="P:proteolysis"/>
    <property type="evidence" value="ECO:0007669"/>
    <property type="project" value="UniProtKB-KW"/>
</dbReference>
<evidence type="ECO:0000256" key="3">
    <source>
        <dbReference type="ARBA" id="ARBA00022670"/>
    </source>
</evidence>
<keyword evidence="7 9" id="KW-1133">Transmembrane helix</keyword>